<dbReference type="AlphaFoldDB" id="A0A367J2I3"/>
<name>A0A367J2I3_RHIST</name>
<organism evidence="1 2">
    <name type="scientific">Rhizopus stolonifer</name>
    <name type="common">Rhizopus nigricans</name>
    <dbReference type="NCBI Taxonomy" id="4846"/>
    <lineage>
        <taxon>Eukaryota</taxon>
        <taxon>Fungi</taxon>
        <taxon>Fungi incertae sedis</taxon>
        <taxon>Mucoromycota</taxon>
        <taxon>Mucoromycotina</taxon>
        <taxon>Mucoromycetes</taxon>
        <taxon>Mucorales</taxon>
        <taxon>Mucorineae</taxon>
        <taxon>Rhizopodaceae</taxon>
        <taxon>Rhizopus</taxon>
    </lineage>
</organism>
<sequence>MMTGRGNVLVEQRNEALNLGGKIDTYNRDILLQNRLKIDLNMEELAEELAEKLVEEVTSSRKYNVYFDNQQSVYFYFNRIKLHKGAPSTLHAQIEIREPLKTKSEDL</sequence>
<reference evidence="1 2" key="1">
    <citation type="journal article" date="2018" name="G3 (Bethesda)">
        <title>Phylogenetic and Phylogenomic Definition of Rhizopus Species.</title>
        <authorList>
            <person name="Gryganskyi A.P."/>
            <person name="Golan J."/>
            <person name="Dolatabadi S."/>
            <person name="Mondo S."/>
            <person name="Robb S."/>
            <person name="Idnurm A."/>
            <person name="Muszewska A."/>
            <person name="Steczkiewicz K."/>
            <person name="Masonjones S."/>
            <person name="Liao H.L."/>
            <person name="Gajdeczka M.T."/>
            <person name="Anike F."/>
            <person name="Vuek A."/>
            <person name="Anishchenko I.M."/>
            <person name="Voigt K."/>
            <person name="de Hoog G.S."/>
            <person name="Smith M.E."/>
            <person name="Heitman J."/>
            <person name="Vilgalys R."/>
            <person name="Stajich J.E."/>
        </authorList>
    </citation>
    <scope>NUCLEOTIDE SEQUENCE [LARGE SCALE GENOMIC DNA]</scope>
    <source>
        <strain evidence="1 2">LSU 92-RS-03</strain>
    </source>
</reference>
<evidence type="ECO:0000313" key="1">
    <source>
        <dbReference type="EMBL" id="RCH84148.1"/>
    </source>
</evidence>
<proteinExistence type="predicted"/>
<gene>
    <name evidence="1" type="ORF">CU098_008356</name>
</gene>
<evidence type="ECO:0000313" key="2">
    <source>
        <dbReference type="Proteomes" id="UP000253551"/>
    </source>
</evidence>
<keyword evidence="2" id="KW-1185">Reference proteome</keyword>
<dbReference type="EMBL" id="PJQM01004528">
    <property type="protein sequence ID" value="RCH84148.1"/>
    <property type="molecule type" value="Genomic_DNA"/>
</dbReference>
<protein>
    <submittedName>
        <fullName evidence="1">Uncharacterized protein</fullName>
    </submittedName>
</protein>
<comment type="caution">
    <text evidence="1">The sequence shown here is derived from an EMBL/GenBank/DDBJ whole genome shotgun (WGS) entry which is preliminary data.</text>
</comment>
<accession>A0A367J2I3</accession>
<dbReference type="Proteomes" id="UP000253551">
    <property type="component" value="Unassembled WGS sequence"/>
</dbReference>